<organism evidence="1">
    <name type="scientific">marine sediment metagenome</name>
    <dbReference type="NCBI Taxonomy" id="412755"/>
    <lineage>
        <taxon>unclassified sequences</taxon>
        <taxon>metagenomes</taxon>
        <taxon>ecological metagenomes</taxon>
    </lineage>
</organism>
<sequence>HSAFAEIRAKLPYHRIRVIELINDTHFLENNARYLEELQEHWADVLVATGLSPQEPDFSKMRAYLENVKKDVDDWSADKFNQQMQDKCETLARTLDEQVQSVTTVVSAILNEKSKLVNGIRSFEKRVNEILSDKDIRKLDEIAATNNQQALVGFRQLPTLLDVSKQKLANVVLSAGLATASTVAGNSSTDFGIDTWFEEFNAKKDQLDTQISQLRAAEDALVVFKETRKTLARQSSIEADYYLALRDYAVR</sequence>
<name>X0XA19_9ZZZZ</name>
<gene>
    <name evidence="1" type="ORF">S01H1_65812</name>
</gene>
<reference evidence="1" key="1">
    <citation type="journal article" date="2014" name="Front. Microbiol.">
        <title>High frequency of phylogenetically diverse reductive dehalogenase-homologous genes in deep subseafloor sedimentary metagenomes.</title>
        <authorList>
            <person name="Kawai M."/>
            <person name="Futagami T."/>
            <person name="Toyoda A."/>
            <person name="Takaki Y."/>
            <person name="Nishi S."/>
            <person name="Hori S."/>
            <person name="Arai W."/>
            <person name="Tsubouchi T."/>
            <person name="Morono Y."/>
            <person name="Uchiyama I."/>
            <person name="Ito T."/>
            <person name="Fujiyama A."/>
            <person name="Inagaki F."/>
            <person name="Takami H."/>
        </authorList>
    </citation>
    <scope>NUCLEOTIDE SEQUENCE</scope>
    <source>
        <strain evidence="1">Expedition CK06-06</strain>
    </source>
</reference>
<comment type="caution">
    <text evidence="1">The sequence shown here is derived from an EMBL/GenBank/DDBJ whole genome shotgun (WGS) entry which is preliminary data.</text>
</comment>
<feature type="non-terminal residue" evidence="1">
    <location>
        <position position="1"/>
    </location>
</feature>
<dbReference type="AlphaFoldDB" id="X0XA19"/>
<evidence type="ECO:0000313" key="1">
    <source>
        <dbReference type="EMBL" id="GAG39925.1"/>
    </source>
</evidence>
<dbReference type="EMBL" id="BARS01043475">
    <property type="protein sequence ID" value="GAG39925.1"/>
    <property type="molecule type" value="Genomic_DNA"/>
</dbReference>
<protein>
    <submittedName>
        <fullName evidence="1">Uncharacterized protein</fullName>
    </submittedName>
</protein>
<accession>X0XA19</accession>
<feature type="non-terminal residue" evidence="1">
    <location>
        <position position="251"/>
    </location>
</feature>
<proteinExistence type="predicted"/>